<dbReference type="EMBL" id="QFFF01000001">
    <property type="protein sequence ID" value="PWG01861.1"/>
    <property type="molecule type" value="Genomic_DNA"/>
</dbReference>
<reference evidence="2 3" key="1">
    <citation type="submission" date="2018-05" db="EMBL/GenBank/DDBJ databases">
        <title>Genome of Sphingosinicella humi QZX222.</title>
        <authorList>
            <person name="Qiao Z."/>
            <person name="Wang G."/>
        </authorList>
    </citation>
    <scope>NUCLEOTIDE SEQUENCE [LARGE SCALE GENOMIC DNA]</scope>
    <source>
        <strain evidence="2 3">QZX222</strain>
    </source>
</reference>
<dbReference type="AlphaFoldDB" id="A0A2U2J0P9"/>
<dbReference type="InterPro" id="IPR018895">
    <property type="entry name" value="DUF2474"/>
</dbReference>
<dbReference type="Pfam" id="PF10617">
    <property type="entry name" value="DUF2474"/>
    <property type="match status" value="1"/>
</dbReference>
<protein>
    <submittedName>
        <fullName evidence="2">DUF2474 domain-containing protein</fullName>
    </submittedName>
</protein>
<evidence type="ECO:0000313" key="2">
    <source>
        <dbReference type="EMBL" id="PWG01861.1"/>
    </source>
</evidence>
<feature type="transmembrane region" description="Helical" evidence="1">
    <location>
        <begin position="12"/>
        <end position="34"/>
    </location>
</feature>
<keyword evidence="1" id="KW-1133">Transmembrane helix</keyword>
<evidence type="ECO:0000256" key="1">
    <source>
        <dbReference type="SAM" id="Phobius"/>
    </source>
</evidence>
<sequence>MSETAPAPWWKRLAWFVGLWAAGVAVVGAVAYGLRLWIH</sequence>
<name>A0A2U2J0P9_9SPHN</name>
<evidence type="ECO:0000313" key="3">
    <source>
        <dbReference type="Proteomes" id="UP000245916"/>
    </source>
</evidence>
<keyword evidence="1" id="KW-0812">Transmembrane</keyword>
<organism evidence="2 3">
    <name type="scientific">Allosphingosinicella humi</name>
    <dbReference type="NCBI Taxonomy" id="2068657"/>
    <lineage>
        <taxon>Bacteria</taxon>
        <taxon>Pseudomonadati</taxon>
        <taxon>Pseudomonadota</taxon>
        <taxon>Alphaproteobacteria</taxon>
        <taxon>Sphingomonadales</taxon>
        <taxon>Sphingomonadaceae</taxon>
        <taxon>Allosphingosinicella</taxon>
    </lineage>
</organism>
<dbReference type="Proteomes" id="UP000245916">
    <property type="component" value="Unassembled WGS sequence"/>
</dbReference>
<proteinExistence type="predicted"/>
<gene>
    <name evidence="2" type="ORF">DF286_02455</name>
</gene>
<dbReference type="RefSeq" id="WP_109270000.1">
    <property type="nucleotide sequence ID" value="NZ_QFFF01000001.1"/>
</dbReference>
<keyword evidence="3" id="KW-1185">Reference proteome</keyword>
<comment type="caution">
    <text evidence="2">The sequence shown here is derived from an EMBL/GenBank/DDBJ whole genome shotgun (WGS) entry which is preliminary data.</text>
</comment>
<keyword evidence="1" id="KW-0472">Membrane</keyword>
<accession>A0A2U2J0P9</accession>